<name>A0A1Y8Z5I1_9ORYZ</name>
<dbReference type="Gramene" id="OGLUM12G18800.1">
    <property type="protein sequence ID" value="OGLUM12G18800.1"/>
    <property type="gene ID" value="OGLUM12G18800"/>
</dbReference>
<protein>
    <submittedName>
        <fullName evidence="1">Uncharacterized protein</fullName>
    </submittedName>
</protein>
<evidence type="ECO:0000313" key="2">
    <source>
        <dbReference type="Proteomes" id="UP000026961"/>
    </source>
</evidence>
<proteinExistence type="predicted"/>
<keyword evidence="2" id="KW-1185">Reference proteome</keyword>
<reference evidence="1" key="2">
    <citation type="submission" date="2018-05" db="EMBL/GenBank/DDBJ databases">
        <title>OgluRS3 (Oryza glumaepatula Reference Sequence Version 3).</title>
        <authorList>
            <person name="Zhang J."/>
            <person name="Kudrna D."/>
            <person name="Lee S."/>
            <person name="Talag J."/>
            <person name="Welchert J."/>
            <person name="Wing R.A."/>
        </authorList>
    </citation>
    <scope>NUCLEOTIDE SEQUENCE [LARGE SCALE GENOMIC DNA]</scope>
</reference>
<dbReference type="EnsemblPlants" id="OGLUM12G18800.1">
    <property type="protein sequence ID" value="OGLUM12G18800.1"/>
    <property type="gene ID" value="OGLUM12G18800"/>
</dbReference>
<sequence length="7" mass="778">MKSLTAQ</sequence>
<evidence type="ECO:0000313" key="1">
    <source>
        <dbReference type="EnsemblPlants" id="OGLUM12G18800.1"/>
    </source>
</evidence>
<organism evidence="1">
    <name type="scientific">Oryza glumipatula</name>
    <dbReference type="NCBI Taxonomy" id="40148"/>
    <lineage>
        <taxon>Eukaryota</taxon>
        <taxon>Viridiplantae</taxon>
        <taxon>Streptophyta</taxon>
        <taxon>Embryophyta</taxon>
        <taxon>Tracheophyta</taxon>
        <taxon>Spermatophyta</taxon>
        <taxon>Magnoliopsida</taxon>
        <taxon>Liliopsida</taxon>
        <taxon>Poales</taxon>
        <taxon>Poaceae</taxon>
        <taxon>BOP clade</taxon>
        <taxon>Oryzoideae</taxon>
        <taxon>Oryzeae</taxon>
        <taxon>Oryzinae</taxon>
        <taxon>Oryza</taxon>
    </lineage>
</organism>
<dbReference type="Proteomes" id="UP000026961">
    <property type="component" value="Chromosome 12"/>
</dbReference>
<reference evidence="1" key="1">
    <citation type="submission" date="2017-06" db="UniProtKB">
        <authorList>
            <consortium name="EnsemblPlants"/>
        </authorList>
    </citation>
    <scope>IDENTIFICATION</scope>
</reference>
<accession>A0A1Y8Z5I1</accession>